<dbReference type="PANTHER" id="PTHR34700:SF4">
    <property type="entry name" value="PHAGE-LIKE ELEMENT PBSX PROTEIN XKDP"/>
    <property type="match status" value="1"/>
</dbReference>
<evidence type="ECO:0000259" key="2">
    <source>
        <dbReference type="PROSITE" id="PS51782"/>
    </source>
</evidence>
<proteinExistence type="predicted"/>
<keyword evidence="1" id="KW-0732">Signal</keyword>
<feature type="chain" id="PRO_5016318700" evidence="1">
    <location>
        <begin position="27"/>
        <end position="398"/>
    </location>
</feature>
<dbReference type="InterPro" id="IPR036779">
    <property type="entry name" value="LysM_dom_sf"/>
</dbReference>
<feature type="signal peptide" evidence="1">
    <location>
        <begin position="1"/>
        <end position="26"/>
    </location>
</feature>
<evidence type="ECO:0000256" key="1">
    <source>
        <dbReference type="SAM" id="SignalP"/>
    </source>
</evidence>
<gene>
    <name evidence="3" type="ORF">DFQ15_10991</name>
</gene>
<dbReference type="InterPro" id="IPR052196">
    <property type="entry name" value="Bact_Kbp"/>
</dbReference>
<feature type="domain" description="LysM" evidence="2">
    <location>
        <begin position="58"/>
        <end position="107"/>
    </location>
</feature>
<sequence>MRMKTPCAAVALAAAALCCATTSALAQNYPVTPTQRATAQQVARTGIPVAELAPNAPDVYVVKRGDTLWAISGMYLQRPWRWPELWGMNLEQIRNPHLIYPGQTLYLEKVDGMARLRTSRYGYGGEGDTVRISPRTRYESLADTALPTLQPQFIEPFLAEPLIVDEFTLKNAPRLVGALEERVLLARGDRAYALGPTGAPLMREPGQPRDYRVFRNAVPLKDPATAEILGYEAQYVGRARLVQSESTQTSLRDGKDLQEIVPASFDIVGSKEEMRAGDRLLPEPPRQLVSYNPRAPQFPIENGRVVSIYGSAVANAAQNQIVAINKGTLDGMESGHVLAILSEGPRITDRTGDKPTQIKLPDERNGLMMVFRTFERVSYALILEIRVPVKAGDRLVGP</sequence>
<dbReference type="InterPro" id="IPR018392">
    <property type="entry name" value="LysM"/>
</dbReference>
<dbReference type="Gene3D" id="3.10.350.10">
    <property type="entry name" value="LysM domain"/>
    <property type="match status" value="1"/>
</dbReference>
<dbReference type="PANTHER" id="PTHR34700">
    <property type="entry name" value="POTASSIUM BINDING PROTEIN KBP"/>
    <property type="match status" value="1"/>
</dbReference>
<accession>A0A318SIL5</accession>
<dbReference type="PROSITE" id="PS51782">
    <property type="entry name" value="LYSM"/>
    <property type="match status" value="1"/>
</dbReference>
<dbReference type="Proteomes" id="UP000247540">
    <property type="component" value="Unassembled WGS sequence"/>
</dbReference>
<evidence type="ECO:0000313" key="3">
    <source>
        <dbReference type="EMBL" id="PYE78178.1"/>
    </source>
</evidence>
<name>A0A318SIL5_9BURK</name>
<reference evidence="3 4" key="1">
    <citation type="submission" date="2018-06" db="EMBL/GenBank/DDBJ databases">
        <title>Genomic Encyclopedia of Type Strains, Phase III (KMG-III): the genomes of soil and plant-associated and newly described type strains.</title>
        <authorList>
            <person name="Whitman W."/>
        </authorList>
    </citation>
    <scope>NUCLEOTIDE SEQUENCE [LARGE SCALE GENOMIC DNA]</scope>
    <source>
        <strain evidence="3 4">CECT 7646</strain>
    </source>
</reference>
<dbReference type="CDD" id="cd00118">
    <property type="entry name" value="LysM"/>
    <property type="match status" value="1"/>
</dbReference>
<dbReference type="SUPFAM" id="SSF54106">
    <property type="entry name" value="LysM domain"/>
    <property type="match status" value="1"/>
</dbReference>
<evidence type="ECO:0000313" key="4">
    <source>
        <dbReference type="Proteomes" id="UP000247540"/>
    </source>
</evidence>
<dbReference type="Pfam" id="PF01476">
    <property type="entry name" value="LysM"/>
    <property type="match status" value="1"/>
</dbReference>
<dbReference type="EMBL" id="QJTC01000009">
    <property type="protein sequence ID" value="PYE78178.1"/>
    <property type="molecule type" value="Genomic_DNA"/>
</dbReference>
<comment type="caution">
    <text evidence="3">The sequence shown here is derived from an EMBL/GenBank/DDBJ whole genome shotgun (WGS) entry which is preliminary data.</text>
</comment>
<dbReference type="AlphaFoldDB" id="A0A318SIL5"/>
<protein>
    <submittedName>
        <fullName evidence="3">LysM domain-containing protein</fullName>
    </submittedName>
</protein>
<organism evidence="3 4">
    <name type="scientific">Xylophilus ampelinus</name>
    <dbReference type="NCBI Taxonomy" id="54067"/>
    <lineage>
        <taxon>Bacteria</taxon>
        <taxon>Pseudomonadati</taxon>
        <taxon>Pseudomonadota</taxon>
        <taxon>Betaproteobacteria</taxon>
        <taxon>Burkholderiales</taxon>
        <taxon>Xylophilus</taxon>
    </lineage>
</organism>
<dbReference type="RefSeq" id="WP_374941011.1">
    <property type="nucleotide sequence ID" value="NZ_JAMOFZ010000009.1"/>
</dbReference>
<keyword evidence="4" id="KW-1185">Reference proteome</keyword>